<protein>
    <submittedName>
        <fullName evidence="1">DsrE family protein</fullName>
    </submittedName>
</protein>
<evidence type="ECO:0000313" key="1">
    <source>
        <dbReference type="EMBL" id="MFC6953630.1"/>
    </source>
</evidence>
<dbReference type="SUPFAM" id="SSF75169">
    <property type="entry name" value="DsrEFH-like"/>
    <property type="match status" value="1"/>
</dbReference>
<organism evidence="1 2">
    <name type="scientific">Halorubellus litoreus</name>
    <dbReference type="NCBI Taxonomy" id="755308"/>
    <lineage>
        <taxon>Archaea</taxon>
        <taxon>Methanobacteriati</taxon>
        <taxon>Methanobacteriota</taxon>
        <taxon>Stenosarchaea group</taxon>
        <taxon>Halobacteria</taxon>
        <taxon>Halobacteriales</taxon>
        <taxon>Halorubellaceae</taxon>
        <taxon>Halorubellus</taxon>
    </lineage>
</organism>
<sequence>MADADETDKYAILLNAGPEDGSTANNAFGYAIELDDAGHDVEMFLDGTATKWATEFAEDPDRPFSHRWRTIQSRGLLAGACGYCADAFDATDSCKRANVDLLSDSGQHAPSVGELADRGYELLTI</sequence>
<proteinExistence type="predicted"/>
<dbReference type="Pfam" id="PF02635">
    <property type="entry name" value="DsrE"/>
    <property type="match status" value="1"/>
</dbReference>
<dbReference type="Proteomes" id="UP001596395">
    <property type="component" value="Unassembled WGS sequence"/>
</dbReference>
<dbReference type="EMBL" id="JBHSXN010000002">
    <property type="protein sequence ID" value="MFC6953630.1"/>
    <property type="molecule type" value="Genomic_DNA"/>
</dbReference>
<keyword evidence="2" id="KW-1185">Reference proteome</keyword>
<dbReference type="InterPro" id="IPR003787">
    <property type="entry name" value="Sulphur_relay_DsrE/F-like"/>
</dbReference>
<reference evidence="1 2" key="1">
    <citation type="journal article" date="2019" name="Int. J. Syst. Evol. Microbiol.">
        <title>The Global Catalogue of Microorganisms (GCM) 10K type strain sequencing project: providing services to taxonomists for standard genome sequencing and annotation.</title>
        <authorList>
            <consortium name="The Broad Institute Genomics Platform"/>
            <consortium name="The Broad Institute Genome Sequencing Center for Infectious Disease"/>
            <person name="Wu L."/>
            <person name="Ma J."/>
        </authorList>
    </citation>
    <scope>NUCLEOTIDE SEQUENCE [LARGE SCALE GENOMIC DNA]</scope>
    <source>
        <strain evidence="1 2">GX26</strain>
    </source>
</reference>
<accession>A0ABD5VHH6</accession>
<gene>
    <name evidence="1" type="ORF">ACFQGB_12220</name>
</gene>
<name>A0ABD5VHH6_9EURY</name>
<dbReference type="InterPro" id="IPR027396">
    <property type="entry name" value="DsrEFH-like"/>
</dbReference>
<dbReference type="AlphaFoldDB" id="A0ABD5VHH6"/>
<dbReference type="RefSeq" id="WP_336350585.1">
    <property type="nucleotide sequence ID" value="NZ_JAZAQL010000002.1"/>
</dbReference>
<dbReference type="Gene3D" id="3.40.1260.10">
    <property type="entry name" value="DsrEFH-like"/>
    <property type="match status" value="1"/>
</dbReference>
<comment type="caution">
    <text evidence="1">The sequence shown here is derived from an EMBL/GenBank/DDBJ whole genome shotgun (WGS) entry which is preliminary data.</text>
</comment>
<evidence type="ECO:0000313" key="2">
    <source>
        <dbReference type="Proteomes" id="UP001596395"/>
    </source>
</evidence>